<organism evidence="2 3">
    <name type="scientific">Dyella soli</name>
    <dbReference type="NCBI Taxonomy" id="522319"/>
    <lineage>
        <taxon>Bacteria</taxon>
        <taxon>Pseudomonadati</taxon>
        <taxon>Pseudomonadota</taxon>
        <taxon>Gammaproteobacteria</taxon>
        <taxon>Lysobacterales</taxon>
        <taxon>Rhodanobacteraceae</taxon>
        <taxon>Dyella</taxon>
    </lineage>
</organism>
<comment type="caution">
    <text evidence="2">The sequence shown here is derived from an EMBL/GenBank/DDBJ whole genome shotgun (WGS) entry which is preliminary data.</text>
</comment>
<dbReference type="CDD" id="cd00093">
    <property type="entry name" value="HTH_XRE"/>
    <property type="match status" value="1"/>
</dbReference>
<dbReference type="AlphaFoldDB" id="A0A4R0YM92"/>
<evidence type="ECO:0000259" key="1">
    <source>
        <dbReference type="PROSITE" id="PS50943"/>
    </source>
</evidence>
<dbReference type="RefSeq" id="WP_131411717.1">
    <property type="nucleotide sequence ID" value="NZ_SJTG01000005.1"/>
</dbReference>
<dbReference type="InterPro" id="IPR010982">
    <property type="entry name" value="Lambda_DNA-bd_dom_sf"/>
</dbReference>
<proteinExistence type="predicted"/>
<reference evidence="2 3" key="1">
    <citation type="submission" date="2019-02" db="EMBL/GenBank/DDBJ databases">
        <title>Dyella amyloliquefaciens sp. nov., isolated from forest soil.</title>
        <authorList>
            <person name="Gao Z.-H."/>
            <person name="Qiu L.-H."/>
        </authorList>
    </citation>
    <scope>NUCLEOTIDE SEQUENCE [LARGE SCALE GENOMIC DNA]</scope>
    <source>
        <strain evidence="2 3">KACC 12747</strain>
    </source>
</reference>
<gene>
    <name evidence="2" type="ORF">EZM97_30035</name>
</gene>
<dbReference type="SMART" id="SM00530">
    <property type="entry name" value="HTH_XRE"/>
    <property type="match status" value="1"/>
</dbReference>
<dbReference type="GO" id="GO:0003677">
    <property type="term" value="F:DNA binding"/>
    <property type="evidence" value="ECO:0007669"/>
    <property type="project" value="InterPro"/>
</dbReference>
<protein>
    <submittedName>
        <fullName evidence="2">XRE family transcriptional regulator</fullName>
    </submittedName>
</protein>
<dbReference type="Proteomes" id="UP000291822">
    <property type="component" value="Unassembled WGS sequence"/>
</dbReference>
<evidence type="ECO:0000313" key="3">
    <source>
        <dbReference type="Proteomes" id="UP000291822"/>
    </source>
</evidence>
<dbReference type="SUPFAM" id="SSF47413">
    <property type="entry name" value="lambda repressor-like DNA-binding domains"/>
    <property type="match status" value="1"/>
</dbReference>
<dbReference type="Gene3D" id="1.10.260.40">
    <property type="entry name" value="lambda repressor-like DNA-binding domains"/>
    <property type="match status" value="1"/>
</dbReference>
<dbReference type="InterPro" id="IPR001387">
    <property type="entry name" value="Cro/C1-type_HTH"/>
</dbReference>
<accession>A0A4R0YM92</accession>
<keyword evidence="3" id="KW-1185">Reference proteome</keyword>
<dbReference type="EMBL" id="SJTG01000005">
    <property type="protein sequence ID" value="TCI06869.1"/>
    <property type="molecule type" value="Genomic_DNA"/>
</dbReference>
<dbReference type="PROSITE" id="PS50943">
    <property type="entry name" value="HTH_CROC1"/>
    <property type="match status" value="1"/>
</dbReference>
<evidence type="ECO:0000313" key="2">
    <source>
        <dbReference type="EMBL" id="TCI06869.1"/>
    </source>
</evidence>
<sequence>MMRCAKSFRVFSPWKSGAIRRDAASDRRPALERSALRAAGEKQSEHGLQVKLAFHAVRTHKNGLAIRLANARFNLPTKKATNPHAGFAERLQAACDAADIPAGRARSAALALRFAVSTEAVRQWLHGRAFPEVSRLVEMAEEFECSLDWLLLGRLPSSGQVREPGGAYKTLTAQERAVVSAMRKLNARRRNALVQLLAEG</sequence>
<name>A0A4R0YM92_9GAMM</name>
<feature type="domain" description="HTH cro/C1-type" evidence="1">
    <location>
        <begin position="108"/>
        <end position="150"/>
    </location>
</feature>